<feature type="compositionally biased region" description="Acidic residues" evidence="1">
    <location>
        <begin position="114"/>
        <end position="124"/>
    </location>
</feature>
<evidence type="ECO:0000313" key="3">
    <source>
        <dbReference type="Proteomes" id="UP001301958"/>
    </source>
</evidence>
<evidence type="ECO:0000256" key="1">
    <source>
        <dbReference type="SAM" id="MobiDB-lite"/>
    </source>
</evidence>
<feature type="compositionally biased region" description="Basic and acidic residues" evidence="1">
    <location>
        <begin position="38"/>
        <end position="53"/>
    </location>
</feature>
<organism evidence="2 3">
    <name type="scientific">Podospora fimiseda</name>
    <dbReference type="NCBI Taxonomy" id="252190"/>
    <lineage>
        <taxon>Eukaryota</taxon>
        <taxon>Fungi</taxon>
        <taxon>Dikarya</taxon>
        <taxon>Ascomycota</taxon>
        <taxon>Pezizomycotina</taxon>
        <taxon>Sordariomycetes</taxon>
        <taxon>Sordariomycetidae</taxon>
        <taxon>Sordariales</taxon>
        <taxon>Podosporaceae</taxon>
        <taxon>Podospora</taxon>
    </lineage>
</organism>
<keyword evidence="3" id="KW-1185">Reference proteome</keyword>
<evidence type="ECO:0000313" key="2">
    <source>
        <dbReference type="EMBL" id="KAK4229708.1"/>
    </source>
</evidence>
<feature type="region of interest" description="Disordered" evidence="1">
    <location>
        <begin position="16"/>
        <end position="240"/>
    </location>
</feature>
<feature type="compositionally biased region" description="Basic and acidic residues" evidence="1">
    <location>
        <begin position="78"/>
        <end position="90"/>
    </location>
</feature>
<gene>
    <name evidence="2" type="ORF">QBC38DRAFT_471412</name>
</gene>
<feature type="compositionally biased region" description="Low complexity" evidence="1">
    <location>
        <begin position="17"/>
        <end position="34"/>
    </location>
</feature>
<name>A0AAN7BU82_9PEZI</name>
<feature type="compositionally biased region" description="Polar residues" evidence="1">
    <location>
        <begin position="217"/>
        <end position="232"/>
    </location>
</feature>
<feature type="compositionally biased region" description="Polar residues" evidence="1">
    <location>
        <begin position="60"/>
        <end position="75"/>
    </location>
</feature>
<feature type="compositionally biased region" description="Low complexity" evidence="1">
    <location>
        <begin position="278"/>
        <end position="288"/>
    </location>
</feature>
<dbReference type="CDD" id="cd19817">
    <property type="entry name" value="Bbox1_ANCHR-like"/>
    <property type="match status" value="1"/>
</dbReference>
<dbReference type="Pfam" id="PF22586">
    <property type="entry name" value="ANCHR-like_BBOX"/>
    <property type="match status" value="1"/>
</dbReference>
<dbReference type="AlphaFoldDB" id="A0AAN7BU82"/>
<accession>A0AAN7BU82</accession>
<dbReference type="InterPro" id="IPR044553">
    <property type="entry name" value="Bbox1_ANCHR"/>
</dbReference>
<sequence>MPSDQSLLDRLNALKASSVSFETPPSSSSSSSSSIIKPVHDENSQPISREDALAARLRSLRNQPSPEIRPTTQPPVINREEDGPNQKVDIDQAVSSSPPSIGKQSQQASTGWEVPDDVAVEEYLEALGDQSDLGFLDSEDELSGNEKAPDPKQEAQNLKELLDKLKTADREDEHEHEHENDNSDGEEMTRDVEAILAEARDEISLLPSSVLEGIGSSGTPTDTDLSLPSVPSQAPKHQDEEVDDLATRLFSLRGIGPVDAFGLPAVPTFQPDKRPNITTTQSSSSQQSILTKNSRNKYSDSDQSTWCVVCLEDATVKCEGCDDDVYCSRCWKEMHVGVRAGYEERGHRWVRFEKGAGVDGL</sequence>
<dbReference type="Proteomes" id="UP001301958">
    <property type="component" value="Unassembled WGS sequence"/>
</dbReference>
<protein>
    <submittedName>
        <fullName evidence="2">Abscission/NoCut checkpoint regulator</fullName>
    </submittedName>
</protein>
<feature type="compositionally biased region" description="Basic and acidic residues" evidence="1">
    <location>
        <begin position="160"/>
        <end position="203"/>
    </location>
</feature>
<reference evidence="2" key="1">
    <citation type="journal article" date="2023" name="Mol. Phylogenet. Evol.">
        <title>Genome-scale phylogeny and comparative genomics of the fungal order Sordariales.</title>
        <authorList>
            <person name="Hensen N."/>
            <person name="Bonometti L."/>
            <person name="Westerberg I."/>
            <person name="Brannstrom I.O."/>
            <person name="Guillou S."/>
            <person name="Cros-Aarteil S."/>
            <person name="Calhoun S."/>
            <person name="Haridas S."/>
            <person name="Kuo A."/>
            <person name="Mondo S."/>
            <person name="Pangilinan J."/>
            <person name="Riley R."/>
            <person name="LaButti K."/>
            <person name="Andreopoulos B."/>
            <person name="Lipzen A."/>
            <person name="Chen C."/>
            <person name="Yan M."/>
            <person name="Daum C."/>
            <person name="Ng V."/>
            <person name="Clum A."/>
            <person name="Steindorff A."/>
            <person name="Ohm R.A."/>
            <person name="Martin F."/>
            <person name="Silar P."/>
            <person name="Natvig D.O."/>
            <person name="Lalanne C."/>
            <person name="Gautier V."/>
            <person name="Ament-Velasquez S.L."/>
            <person name="Kruys A."/>
            <person name="Hutchinson M.I."/>
            <person name="Powell A.J."/>
            <person name="Barry K."/>
            <person name="Miller A.N."/>
            <person name="Grigoriev I.V."/>
            <person name="Debuchy R."/>
            <person name="Gladieux P."/>
            <person name="Hiltunen Thoren M."/>
            <person name="Johannesson H."/>
        </authorList>
    </citation>
    <scope>NUCLEOTIDE SEQUENCE</scope>
    <source>
        <strain evidence="2">CBS 990.96</strain>
    </source>
</reference>
<dbReference type="PANTHER" id="PTHR46603:SF1">
    <property type="entry name" value="ABSCISSION_NOCUT CHECKPOINT REGULATOR"/>
    <property type="match status" value="1"/>
</dbReference>
<comment type="caution">
    <text evidence="2">The sequence shown here is derived from an EMBL/GenBank/DDBJ whole genome shotgun (WGS) entry which is preliminary data.</text>
</comment>
<dbReference type="EMBL" id="MU865305">
    <property type="protein sequence ID" value="KAK4229708.1"/>
    <property type="molecule type" value="Genomic_DNA"/>
</dbReference>
<feature type="region of interest" description="Disordered" evidence="1">
    <location>
        <begin position="269"/>
        <end position="300"/>
    </location>
</feature>
<reference evidence="2" key="2">
    <citation type="submission" date="2023-05" db="EMBL/GenBank/DDBJ databases">
        <authorList>
            <consortium name="Lawrence Berkeley National Laboratory"/>
            <person name="Steindorff A."/>
            <person name="Hensen N."/>
            <person name="Bonometti L."/>
            <person name="Westerberg I."/>
            <person name="Brannstrom I.O."/>
            <person name="Guillou S."/>
            <person name="Cros-Aarteil S."/>
            <person name="Calhoun S."/>
            <person name="Haridas S."/>
            <person name="Kuo A."/>
            <person name="Mondo S."/>
            <person name="Pangilinan J."/>
            <person name="Riley R."/>
            <person name="Labutti K."/>
            <person name="Andreopoulos B."/>
            <person name="Lipzen A."/>
            <person name="Chen C."/>
            <person name="Yanf M."/>
            <person name="Daum C."/>
            <person name="Ng V."/>
            <person name="Clum A."/>
            <person name="Ohm R."/>
            <person name="Martin F."/>
            <person name="Silar P."/>
            <person name="Natvig D."/>
            <person name="Lalanne C."/>
            <person name="Gautier V."/>
            <person name="Ament-Velasquez S.L."/>
            <person name="Kruys A."/>
            <person name="Hutchinson M.I."/>
            <person name="Powell A.J."/>
            <person name="Barry K."/>
            <person name="Miller A.N."/>
            <person name="Grigoriev I.V."/>
            <person name="Debuchy R."/>
            <person name="Gladieux P."/>
            <person name="Thoren M.H."/>
            <person name="Johannesson H."/>
        </authorList>
    </citation>
    <scope>NUCLEOTIDE SEQUENCE</scope>
    <source>
        <strain evidence="2">CBS 990.96</strain>
    </source>
</reference>
<proteinExistence type="predicted"/>
<feature type="compositionally biased region" description="Polar residues" evidence="1">
    <location>
        <begin position="93"/>
        <end position="110"/>
    </location>
</feature>
<dbReference type="SUPFAM" id="SSF57845">
    <property type="entry name" value="B-box zinc-binding domain"/>
    <property type="match status" value="1"/>
</dbReference>
<dbReference type="PANTHER" id="PTHR46603">
    <property type="entry name" value="ABSCISSION/NOCUT CHECKPOINT REGULATOR"/>
    <property type="match status" value="1"/>
</dbReference>